<dbReference type="AlphaFoldDB" id="A0A9J6GQY3"/>
<dbReference type="GO" id="GO:0016020">
    <property type="term" value="C:membrane"/>
    <property type="evidence" value="ECO:0007669"/>
    <property type="project" value="UniProtKB-SubCell"/>
</dbReference>
<proteinExistence type="predicted"/>
<keyword evidence="13" id="KW-1185">Reference proteome</keyword>
<dbReference type="SMART" id="SM00744">
    <property type="entry name" value="RINGv"/>
    <property type="match status" value="1"/>
</dbReference>
<keyword evidence="3" id="KW-0812">Transmembrane</keyword>
<protein>
    <recommendedName>
        <fullName evidence="11">RING-CH-type domain-containing protein</fullName>
    </recommendedName>
</protein>
<dbReference type="OrthoDB" id="273089at2759"/>
<dbReference type="VEuPathDB" id="VectorBase:HLOH_062768"/>
<dbReference type="PROSITE" id="PS51292">
    <property type="entry name" value="ZF_RING_CH"/>
    <property type="match status" value="1"/>
</dbReference>
<dbReference type="EMBL" id="JABSTR010000008">
    <property type="protein sequence ID" value="KAH9377877.1"/>
    <property type="molecule type" value="Genomic_DNA"/>
</dbReference>
<evidence type="ECO:0000256" key="1">
    <source>
        <dbReference type="ARBA" id="ARBA00004141"/>
    </source>
</evidence>
<evidence type="ECO:0000256" key="4">
    <source>
        <dbReference type="ARBA" id="ARBA00022723"/>
    </source>
</evidence>
<sequence length="135" mass="13975">MDAKVGAEPDNQAVSGSEKTAATTIQPMAAAAKAGAQPGYSESSLGADSTTPVCRICYKRANVDCGPLVAPCSCKGSIGFAHKSCIERWLRDRTTDQCTVCLASLNVRRTPAVSLPDIIIASLSRSESSQAKGGI</sequence>
<evidence type="ECO:0000256" key="8">
    <source>
        <dbReference type="ARBA" id="ARBA00022989"/>
    </source>
</evidence>
<dbReference type="Proteomes" id="UP000821853">
    <property type="component" value="Unassembled WGS sequence"/>
</dbReference>
<keyword evidence="4" id="KW-0479">Metal-binding</keyword>
<organism evidence="12 13">
    <name type="scientific">Haemaphysalis longicornis</name>
    <name type="common">Bush tick</name>
    <dbReference type="NCBI Taxonomy" id="44386"/>
    <lineage>
        <taxon>Eukaryota</taxon>
        <taxon>Metazoa</taxon>
        <taxon>Ecdysozoa</taxon>
        <taxon>Arthropoda</taxon>
        <taxon>Chelicerata</taxon>
        <taxon>Arachnida</taxon>
        <taxon>Acari</taxon>
        <taxon>Parasitiformes</taxon>
        <taxon>Ixodida</taxon>
        <taxon>Ixodoidea</taxon>
        <taxon>Ixodidae</taxon>
        <taxon>Haemaphysalinae</taxon>
        <taxon>Haemaphysalis</taxon>
    </lineage>
</organism>
<keyword evidence="5" id="KW-0863">Zinc-finger</keyword>
<name>A0A9J6GQY3_HAELO</name>
<comment type="caution">
    <text evidence="12">The sequence shown here is derived from an EMBL/GenBank/DDBJ whole genome shotgun (WGS) entry which is preliminary data.</text>
</comment>
<evidence type="ECO:0000256" key="9">
    <source>
        <dbReference type="ARBA" id="ARBA00023136"/>
    </source>
</evidence>
<dbReference type="PANTHER" id="PTHR46065:SF3">
    <property type="entry name" value="FI20425P1"/>
    <property type="match status" value="1"/>
</dbReference>
<evidence type="ECO:0000256" key="5">
    <source>
        <dbReference type="ARBA" id="ARBA00022771"/>
    </source>
</evidence>
<dbReference type="PANTHER" id="PTHR46065">
    <property type="entry name" value="E3 UBIQUITIN-PROTEIN LIGASE MARCH 2/3 FAMILY MEMBER"/>
    <property type="match status" value="1"/>
</dbReference>
<feature type="domain" description="RING-CH-type" evidence="11">
    <location>
        <begin position="46"/>
        <end position="108"/>
    </location>
</feature>
<feature type="region of interest" description="Disordered" evidence="10">
    <location>
        <begin position="1"/>
        <end position="21"/>
    </location>
</feature>
<keyword evidence="8" id="KW-1133">Transmembrane helix</keyword>
<dbReference type="InterPro" id="IPR013083">
    <property type="entry name" value="Znf_RING/FYVE/PHD"/>
</dbReference>
<dbReference type="GO" id="GO:0008270">
    <property type="term" value="F:zinc ion binding"/>
    <property type="evidence" value="ECO:0007669"/>
    <property type="project" value="UniProtKB-KW"/>
</dbReference>
<comment type="subcellular location">
    <subcellularLocation>
        <location evidence="1">Membrane</location>
        <topology evidence="1">Multi-pass membrane protein</topology>
    </subcellularLocation>
</comment>
<dbReference type="GO" id="GO:0004842">
    <property type="term" value="F:ubiquitin-protein transferase activity"/>
    <property type="evidence" value="ECO:0007669"/>
    <property type="project" value="TreeGrafter"/>
</dbReference>
<reference evidence="12 13" key="1">
    <citation type="journal article" date="2020" name="Cell">
        <title>Large-Scale Comparative Analyses of Tick Genomes Elucidate Their Genetic Diversity and Vector Capacities.</title>
        <authorList>
            <consortium name="Tick Genome and Microbiome Consortium (TIGMIC)"/>
            <person name="Jia N."/>
            <person name="Wang J."/>
            <person name="Shi W."/>
            <person name="Du L."/>
            <person name="Sun Y."/>
            <person name="Zhan W."/>
            <person name="Jiang J.F."/>
            <person name="Wang Q."/>
            <person name="Zhang B."/>
            <person name="Ji P."/>
            <person name="Bell-Sakyi L."/>
            <person name="Cui X.M."/>
            <person name="Yuan T.T."/>
            <person name="Jiang B.G."/>
            <person name="Yang W.F."/>
            <person name="Lam T.T."/>
            <person name="Chang Q.C."/>
            <person name="Ding S.J."/>
            <person name="Wang X.J."/>
            <person name="Zhu J.G."/>
            <person name="Ruan X.D."/>
            <person name="Zhao L."/>
            <person name="Wei J.T."/>
            <person name="Ye R.Z."/>
            <person name="Que T.C."/>
            <person name="Du C.H."/>
            <person name="Zhou Y.H."/>
            <person name="Cheng J.X."/>
            <person name="Dai P.F."/>
            <person name="Guo W.B."/>
            <person name="Han X.H."/>
            <person name="Huang E.J."/>
            <person name="Li L.F."/>
            <person name="Wei W."/>
            <person name="Gao Y.C."/>
            <person name="Liu J.Z."/>
            <person name="Shao H.Z."/>
            <person name="Wang X."/>
            <person name="Wang C.C."/>
            <person name="Yang T.C."/>
            <person name="Huo Q.B."/>
            <person name="Li W."/>
            <person name="Chen H.Y."/>
            <person name="Chen S.E."/>
            <person name="Zhou L.G."/>
            <person name="Ni X.B."/>
            <person name="Tian J.H."/>
            <person name="Sheng Y."/>
            <person name="Liu T."/>
            <person name="Pan Y.S."/>
            <person name="Xia L.Y."/>
            <person name="Li J."/>
            <person name="Zhao F."/>
            <person name="Cao W.C."/>
        </authorList>
    </citation>
    <scope>NUCLEOTIDE SEQUENCE [LARGE SCALE GENOMIC DNA]</scope>
    <source>
        <strain evidence="12">HaeL-2018</strain>
    </source>
</reference>
<evidence type="ECO:0000256" key="10">
    <source>
        <dbReference type="SAM" id="MobiDB-lite"/>
    </source>
</evidence>
<evidence type="ECO:0000256" key="6">
    <source>
        <dbReference type="ARBA" id="ARBA00022786"/>
    </source>
</evidence>
<evidence type="ECO:0000256" key="7">
    <source>
        <dbReference type="ARBA" id="ARBA00022833"/>
    </source>
</evidence>
<evidence type="ECO:0000256" key="2">
    <source>
        <dbReference type="ARBA" id="ARBA00022679"/>
    </source>
</evidence>
<accession>A0A9J6GQY3</accession>
<keyword evidence="7" id="KW-0862">Zinc</keyword>
<dbReference type="SUPFAM" id="SSF57850">
    <property type="entry name" value="RING/U-box"/>
    <property type="match status" value="1"/>
</dbReference>
<keyword evidence="9" id="KW-0472">Membrane</keyword>
<keyword evidence="2" id="KW-0808">Transferase</keyword>
<dbReference type="Pfam" id="PF12906">
    <property type="entry name" value="RINGv"/>
    <property type="match status" value="1"/>
</dbReference>
<gene>
    <name evidence="12" type="ORF">HPB48_004186</name>
</gene>
<evidence type="ECO:0000256" key="3">
    <source>
        <dbReference type="ARBA" id="ARBA00022692"/>
    </source>
</evidence>
<dbReference type="Gene3D" id="3.30.40.10">
    <property type="entry name" value="Zinc/RING finger domain, C3HC4 (zinc finger)"/>
    <property type="match status" value="1"/>
</dbReference>
<dbReference type="GO" id="GO:0016567">
    <property type="term" value="P:protein ubiquitination"/>
    <property type="evidence" value="ECO:0007669"/>
    <property type="project" value="TreeGrafter"/>
</dbReference>
<evidence type="ECO:0000313" key="13">
    <source>
        <dbReference type="Proteomes" id="UP000821853"/>
    </source>
</evidence>
<keyword evidence="6" id="KW-0833">Ubl conjugation pathway</keyword>
<dbReference type="InterPro" id="IPR011016">
    <property type="entry name" value="Znf_RING-CH"/>
</dbReference>
<evidence type="ECO:0000313" key="12">
    <source>
        <dbReference type="EMBL" id="KAH9377877.1"/>
    </source>
</evidence>
<evidence type="ECO:0000259" key="11">
    <source>
        <dbReference type="PROSITE" id="PS51292"/>
    </source>
</evidence>